<accession>A0ABW3FYM3</accession>
<gene>
    <name evidence="10" type="ORF">ACFQ16_18630</name>
</gene>
<dbReference type="InterPro" id="IPR008271">
    <property type="entry name" value="Ser/Thr_kinase_AS"/>
</dbReference>
<dbReference type="RefSeq" id="WP_263250299.1">
    <property type="nucleotide sequence ID" value="NZ_BAABLT010000040.1"/>
</dbReference>
<feature type="compositionally biased region" description="Pro residues" evidence="7">
    <location>
        <begin position="323"/>
        <end position="341"/>
    </location>
</feature>
<dbReference type="Pfam" id="PF00069">
    <property type="entry name" value="Pkinase"/>
    <property type="match status" value="1"/>
</dbReference>
<sequence length="438" mass="45643">MLTSGQLLADRYRLGRRIAVGGMGEVWQAVDVRLDRTVAIKVLKAELCGDAEFLHRFRTEARTTASLNHPGIAAVHDYGETAAIPDGPEDTAYLVMELVEGEPLAAILAREGRINTDHTLDMLEQAGRALQAAHERGLVHRDVKPGNILITPDGKVKLTDFGIAKAADAAPVTRSGMVMGTAHYIAPEQALGGDATPSSDVYSLAVVGYECLMGHRPFLSENAVTVAMMHIRDIAPPLPPDVPPGVRALVEATLVKDPRRRYADGGEFANAVAAVRAGRPLPAPASLAIPPQRQQRAVIPTTGVHQVPQMQQLPPMGNTYPPGVIPPQPPAPQPQLPPPRTAAPRSNRSMVWVVVIAIVVALALVGVLTYWVVSQQLGAAGADVTTSNLDSGPGLGHTALRPVPVGGPDVAVGTANTEVGATALAGPGTGSAGLGGSA</sequence>
<protein>
    <recommendedName>
        <fullName evidence="1">non-specific serine/threonine protein kinase</fullName>
        <ecNumber evidence="1">2.7.11.1</ecNumber>
    </recommendedName>
</protein>
<dbReference type="PROSITE" id="PS50011">
    <property type="entry name" value="PROTEIN_KINASE_DOM"/>
    <property type="match status" value="1"/>
</dbReference>
<dbReference type="InterPro" id="IPR000719">
    <property type="entry name" value="Prot_kinase_dom"/>
</dbReference>
<feature type="region of interest" description="Disordered" evidence="7">
    <location>
        <begin position="312"/>
        <end position="344"/>
    </location>
</feature>
<evidence type="ECO:0000259" key="9">
    <source>
        <dbReference type="PROSITE" id="PS50011"/>
    </source>
</evidence>
<evidence type="ECO:0000256" key="7">
    <source>
        <dbReference type="SAM" id="MobiDB-lite"/>
    </source>
</evidence>
<dbReference type="SUPFAM" id="SSF56112">
    <property type="entry name" value="Protein kinase-like (PK-like)"/>
    <property type="match status" value="1"/>
</dbReference>
<dbReference type="PROSITE" id="PS00108">
    <property type="entry name" value="PROTEIN_KINASE_ST"/>
    <property type="match status" value="1"/>
</dbReference>
<keyword evidence="8" id="KW-0812">Transmembrane</keyword>
<dbReference type="PANTHER" id="PTHR43289:SF6">
    <property type="entry name" value="SERINE_THREONINE-PROTEIN KINASE NEKL-3"/>
    <property type="match status" value="1"/>
</dbReference>
<comment type="caution">
    <text evidence="10">The sequence shown here is derived from an EMBL/GenBank/DDBJ whole genome shotgun (WGS) entry which is preliminary data.</text>
</comment>
<evidence type="ECO:0000256" key="1">
    <source>
        <dbReference type="ARBA" id="ARBA00012513"/>
    </source>
</evidence>
<dbReference type="EMBL" id="JBHTIW010000015">
    <property type="protein sequence ID" value="MFD0921764.1"/>
    <property type="molecule type" value="Genomic_DNA"/>
</dbReference>
<dbReference type="GO" id="GO:0004674">
    <property type="term" value="F:protein serine/threonine kinase activity"/>
    <property type="evidence" value="ECO:0007669"/>
    <property type="project" value="UniProtKB-EC"/>
</dbReference>
<keyword evidence="4" id="KW-0547">Nucleotide-binding</keyword>
<dbReference type="Gene3D" id="1.10.510.10">
    <property type="entry name" value="Transferase(Phosphotransferase) domain 1"/>
    <property type="match status" value="1"/>
</dbReference>
<keyword evidence="3 10" id="KW-0808">Transferase</keyword>
<evidence type="ECO:0000313" key="10">
    <source>
        <dbReference type="EMBL" id="MFD0921764.1"/>
    </source>
</evidence>
<keyword evidence="8" id="KW-0472">Membrane</keyword>
<evidence type="ECO:0000256" key="4">
    <source>
        <dbReference type="ARBA" id="ARBA00022741"/>
    </source>
</evidence>
<feature type="transmembrane region" description="Helical" evidence="8">
    <location>
        <begin position="350"/>
        <end position="373"/>
    </location>
</feature>
<evidence type="ECO:0000256" key="5">
    <source>
        <dbReference type="ARBA" id="ARBA00022777"/>
    </source>
</evidence>
<keyword evidence="5 10" id="KW-0418">Kinase</keyword>
<keyword evidence="11" id="KW-1185">Reference proteome</keyword>
<dbReference type="SMART" id="SM00220">
    <property type="entry name" value="S_TKc"/>
    <property type="match status" value="1"/>
</dbReference>
<dbReference type="InterPro" id="IPR011009">
    <property type="entry name" value="Kinase-like_dom_sf"/>
</dbReference>
<keyword evidence="6" id="KW-0067">ATP-binding</keyword>
<name>A0ABW3FYM3_9PSEU</name>
<evidence type="ECO:0000256" key="6">
    <source>
        <dbReference type="ARBA" id="ARBA00022840"/>
    </source>
</evidence>
<organism evidence="10 11">
    <name type="scientific">Saccharopolyspora rosea</name>
    <dbReference type="NCBI Taxonomy" id="524884"/>
    <lineage>
        <taxon>Bacteria</taxon>
        <taxon>Bacillati</taxon>
        <taxon>Actinomycetota</taxon>
        <taxon>Actinomycetes</taxon>
        <taxon>Pseudonocardiales</taxon>
        <taxon>Pseudonocardiaceae</taxon>
        <taxon>Saccharopolyspora</taxon>
    </lineage>
</organism>
<dbReference type="EC" id="2.7.11.1" evidence="1"/>
<feature type="domain" description="Protein kinase" evidence="9">
    <location>
        <begin position="12"/>
        <end position="273"/>
    </location>
</feature>
<evidence type="ECO:0000313" key="11">
    <source>
        <dbReference type="Proteomes" id="UP001597018"/>
    </source>
</evidence>
<dbReference type="CDD" id="cd14014">
    <property type="entry name" value="STKc_PknB_like"/>
    <property type="match status" value="1"/>
</dbReference>
<keyword evidence="2" id="KW-0723">Serine/threonine-protein kinase</keyword>
<dbReference type="PANTHER" id="PTHR43289">
    <property type="entry name" value="MITOGEN-ACTIVATED PROTEIN KINASE KINASE KINASE 20-RELATED"/>
    <property type="match status" value="1"/>
</dbReference>
<evidence type="ECO:0000256" key="8">
    <source>
        <dbReference type="SAM" id="Phobius"/>
    </source>
</evidence>
<evidence type="ECO:0000256" key="2">
    <source>
        <dbReference type="ARBA" id="ARBA00022527"/>
    </source>
</evidence>
<proteinExistence type="predicted"/>
<dbReference type="Gene3D" id="3.30.200.20">
    <property type="entry name" value="Phosphorylase Kinase, domain 1"/>
    <property type="match status" value="1"/>
</dbReference>
<keyword evidence="8" id="KW-1133">Transmembrane helix</keyword>
<reference evidence="11" key="1">
    <citation type="journal article" date="2019" name="Int. J. Syst. Evol. Microbiol.">
        <title>The Global Catalogue of Microorganisms (GCM) 10K type strain sequencing project: providing services to taxonomists for standard genome sequencing and annotation.</title>
        <authorList>
            <consortium name="The Broad Institute Genomics Platform"/>
            <consortium name="The Broad Institute Genome Sequencing Center for Infectious Disease"/>
            <person name="Wu L."/>
            <person name="Ma J."/>
        </authorList>
    </citation>
    <scope>NUCLEOTIDE SEQUENCE [LARGE SCALE GENOMIC DNA]</scope>
    <source>
        <strain evidence="11">CCUG 56401</strain>
    </source>
</reference>
<dbReference type="Proteomes" id="UP001597018">
    <property type="component" value="Unassembled WGS sequence"/>
</dbReference>
<evidence type="ECO:0000256" key="3">
    <source>
        <dbReference type="ARBA" id="ARBA00022679"/>
    </source>
</evidence>